<dbReference type="EMBL" id="JADQUG010000026">
    <property type="protein sequence ID" value="MBG9354409.1"/>
    <property type="molecule type" value="Genomic_DNA"/>
</dbReference>
<feature type="region of interest" description="Disordered" evidence="1">
    <location>
        <begin position="66"/>
        <end position="86"/>
    </location>
</feature>
<evidence type="ECO:0000313" key="2">
    <source>
        <dbReference type="EMBL" id="MBG9354409.1"/>
    </source>
</evidence>
<comment type="caution">
    <text evidence="2">The sequence shown here is derived from an EMBL/GenBank/DDBJ whole genome shotgun (WGS) entry which is preliminary data.</text>
</comment>
<organism evidence="2 3">
    <name type="scientific">Corynebacterium belfantii</name>
    <dbReference type="NCBI Taxonomy" id="2014537"/>
    <lineage>
        <taxon>Bacteria</taxon>
        <taxon>Bacillati</taxon>
        <taxon>Actinomycetota</taxon>
        <taxon>Actinomycetes</taxon>
        <taxon>Mycobacteriales</taxon>
        <taxon>Corynebacteriaceae</taxon>
        <taxon>Corynebacterium</taxon>
    </lineage>
</organism>
<evidence type="ECO:0000256" key="1">
    <source>
        <dbReference type="SAM" id="MobiDB-lite"/>
    </source>
</evidence>
<keyword evidence="3" id="KW-1185">Reference proteome</keyword>
<accession>A0ABS0LCK4</accession>
<evidence type="ECO:0000313" key="3">
    <source>
        <dbReference type="Proteomes" id="UP000615580"/>
    </source>
</evidence>
<dbReference type="Proteomes" id="UP000615580">
    <property type="component" value="Unassembled WGS sequence"/>
</dbReference>
<name>A0ABS0LCK4_9CORY</name>
<reference evidence="2 3" key="1">
    <citation type="journal article" date="2020" name="J. Clin. Microbiol.">
        <title>Assessing the Genetic Diversity of Austrian Corynebacterium diphtheriae Clinical Isolates, 2011-2019.</title>
        <authorList>
            <person name="Schaeffer J."/>
            <person name="Huhulescu S."/>
            <person name="Stoeger A."/>
            <person name="Allerberger F."/>
            <person name="Ruppitsch W."/>
        </authorList>
    </citation>
    <scope>NUCLEOTIDE SEQUENCE [LARGE SCALE GENOMIC DNA]</scope>
    <source>
        <strain evidence="2 3">04-17</strain>
    </source>
</reference>
<proteinExistence type="predicted"/>
<protein>
    <submittedName>
        <fullName evidence="2">Uncharacterized protein</fullName>
    </submittedName>
</protein>
<gene>
    <name evidence="2" type="ORF">I4J41_07290</name>
</gene>
<dbReference type="RefSeq" id="WP_131377681.1">
    <property type="nucleotide sequence ID" value="NZ_JADQUD010000027.1"/>
</dbReference>
<sequence>MIPEEFSAGVVDLGDHGRPCRAVQYKQPHPQPDLTRSTCAVGGDFSKMQPLLRSTSALTVRLPHPTSLDVRSPRMGATAAGRLGPS</sequence>